<gene>
    <name evidence="1" type="ORF">GCM10025782_08810</name>
</gene>
<organism evidence="1 2">
    <name type="scientific">Pedococcus ginsenosidimutans</name>
    <dbReference type="NCBI Taxonomy" id="490570"/>
    <lineage>
        <taxon>Bacteria</taxon>
        <taxon>Bacillati</taxon>
        <taxon>Actinomycetota</taxon>
        <taxon>Actinomycetes</taxon>
        <taxon>Micrococcales</taxon>
        <taxon>Intrasporangiaceae</taxon>
        <taxon>Pedococcus</taxon>
    </lineage>
</organism>
<keyword evidence="2" id="KW-1185">Reference proteome</keyword>
<reference evidence="2" key="1">
    <citation type="journal article" date="2019" name="Int. J. Syst. Evol. Microbiol.">
        <title>The Global Catalogue of Microorganisms (GCM) 10K type strain sequencing project: providing services to taxonomists for standard genome sequencing and annotation.</title>
        <authorList>
            <consortium name="The Broad Institute Genomics Platform"/>
            <consortium name="The Broad Institute Genome Sequencing Center for Infectious Disease"/>
            <person name="Wu L."/>
            <person name="Ma J."/>
        </authorList>
    </citation>
    <scope>NUCLEOTIDE SEQUENCE [LARGE SCALE GENOMIC DNA]</scope>
    <source>
        <strain evidence="2">JCM 18961</strain>
    </source>
</reference>
<proteinExistence type="predicted"/>
<accession>A0ABP8XWH0</accession>
<evidence type="ECO:0000313" key="2">
    <source>
        <dbReference type="Proteomes" id="UP001500556"/>
    </source>
</evidence>
<name>A0ABP8XWH0_9MICO</name>
<dbReference type="EMBL" id="BAABLO010000003">
    <property type="protein sequence ID" value="GAA4714653.1"/>
    <property type="molecule type" value="Genomic_DNA"/>
</dbReference>
<protein>
    <submittedName>
        <fullName evidence="1">Uncharacterized protein</fullName>
    </submittedName>
</protein>
<comment type="caution">
    <text evidence="1">The sequence shown here is derived from an EMBL/GenBank/DDBJ whole genome shotgun (WGS) entry which is preliminary data.</text>
</comment>
<dbReference type="Proteomes" id="UP001500556">
    <property type="component" value="Unassembled WGS sequence"/>
</dbReference>
<evidence type="ECO:0000313" key="1">
    <source>
        <dbReference type="EMBL" id="GAA4714653.1"/>
    </source>
</evidence>
<sequence>MRVFVGVCRNSSPETTMYLVSVTVEAGPIRARAAALRRTGSAGVQLQVHLEDHRGTEVSSVEDVLTAALDSYRTGAHALYPMAGGLWVVVPGETKWKVVVDAVAGALEDAGVTATLSASPLLDIDTFLPQKPVTPTVFGAFTMASPLADLPVNAHGVPEFRWGVDPAVTDRAFSSALDWLAGVDGEMELRGAGPLLPMDAVGGPAVLHASTGYADQWLVAHALGQGPGQGQEHYRAVHFAHWGQVTCTEVASGRQAPRTAESLLKPITELASSLDAAAVWLANPLFPSWSSLLHGPQWILRRDLWASHVLDVAGIQLLSSDQLDRASDLAAWSVERVSDDRWLVSAKDLRAWYDAPDPVAWGQGRFPEPAMVAAARADFGELVIQPEAL</sequence>